<comment type="caution">
    <text evidence="1">The sequence shown here is derived from an EMBL/GenBank/DDBJ whole genome shotgun (WGS) entry which is preliminary data.</text>
</comment>
<evidence type="ECO:0000313" key="1">
    <source>
        <dbReference type="EMBL" id="MPC08759.1"/>
    </source>
</evidence>
<protein>
    <submittedName>
        <fullName evidence="1">Uncharacterized protein</fullName>
    </submittedName>
</protein>
<sequence length="34" mass="4213">MLQKLIKKKSREVSRHLGGLRGWIWSSHFFYFEF</sequence>
<accession>A0A5B7CH31</accession>
<keyword evidence="2" id="KW-1185">Reference proteome</keyword>
<proteinExistence type="predicted"/>
<reference evidence="1 2" key="1">
    <citation type="submission" date="2019-05" db="EMBL/GenBank/DDBJ databases">
        <title>Another draft genome of Portunus trituberculatus and its Hox gene families provides insights of decapod evolution.</title>
        <authorList>
            <person name="Jeong J.-H."/>
            <person name="Song I."/>
            <person name="Kim S."/>
            <person name="Choi T."/>
            <person name="Kim D."/>
            <person name="Ryu S."/>
            <person name="Kim W."/>
        </authorList>
    </citation>
    <scope>NUCLEOTIDE SEQUENCE [LARGE SCALE GENOMIC DNA]</scope>
    <source>
        <tissue evidence="1">Muscle</tissue>
    </source>
</reference>
<dbReference type="Proteomes" id="UP000324222">
    <property type="component" value="Unassembled WGS sequence"/>
</dbReference>
<name>A0A5B7CH31_PORTR</name>
<dbReference type="EMBL" id="VSRR010000043">
    <property type="protein sequence ID" value="MPC08759.1"/>
    <property type="molecule type" value="Genomic_DNA"/>
</dbReference>
<organism evidence="1 2">
    <name type="scientific">Portunus trituberculatus</name>
    <name type="common">Swimming crab</name>
    <name type="synonym">Neptunus trituberculatus</name>
    <dbReference type="NCBI Taxonomy" id="210409"/>
    <lineage>
        <taxon>Eukaryota</taxon>
        <taxon>Metazoa</taxon>
        <taxon>Ecdysozoa</taxon>
        <taxon>Arthropoda</taxon>
        <taxon>Crustacea</taxon>
        <taxon>Multicrustacea</taxon>
        <taxon>Malacostraca</taxon>
        <taxon>Eumalacostraca</taxon>
        <taxon>Eucarida</taxon>
        <taxon>Decapoda</taxon>
        <taxon>Pleocyemata</taxon>
        <taxon>Brachyura</taxon>
        <taxon>Eubrachyura</taxon>
        <taxon>Portunoidea</taxon>
        <taxon>Portunidae</taxon>
        <taxon>Portuninae</taxon>
        <taxon>Portunus</taxon>
    </lineage>
</organism>
<evidence type="ECO:0000313" key="2">
    <source>
        <dbReference type="Proteomes" id="UP000324222"/>
    </source>
</evidence>
<gene>
    <name evidence="1" type="ORF">E2C01_001353</name>
</gene>
<dbReference type="AlphaFoldDB" id="A0A5B7CH31"/>